<keyword evidence="3" id="KW-1185">Reference proteome</keyword>
<gene>
    <name evidence="1" type="ORF">PTTG_28978</name>
</gene>
<dbReference type="VEuPathDB" id="FungiDB:PTTG_28978"/>
<reference evidence="1" key="2">
    <citation type="submission" date="2016-05" db="EMBL/GenBank/DDBJ databases">
        <title>Comparative analysis highlights variable genome content of wheat rusts and divergence of the mating loci.</title>
        <authorList>
            <person name="Cuomo C.A."/>
            <person name="Bakkeren G."/>
            <person name="Szabo L."/>
            <person name="Khalil H."/>
            <person name="Joly D."/>
            <person name="Goldberg J."/>
            <person name="Young S."/>
            <person name="Zeng Q."/>
            <person name="Fellers J."/>
        </authorList>
    </citation>
    <scope>NUCLEOTIDE SEQUENCE [LARGE SCALE GENOMIC DNA]</scope>
    <source>
        <strain evidence="1">1-1 BBBD Race 1</strain>
    </source>
</reference>
<name>A0A180G7D9_PUCT1</name>
<reference evidence="1" key="1">
    <citation type="submission" date="2009-11" db="EMBL/GenBank/DDBJ databases">
        <authorList>
            <consortium name="The Broad Institute Genome Sequencing Platform"/>
            <person name="Ward D."/>
            <person name="Feldgarden M."/>
            <person name="Earl A."/>
            <person name="Young S.K."/>
            <person name="Zeng Q."/>
            <person name="Koehrsen M."/>
            <person name="Alvarado L."/>
            <person name="Berlin A."/>
            <person name="Bochicchio J."/>
            <person name="Borenstein D."/>
            <person name="Chapman S.B."/>
            <person name="Chen Z."/>
            <person name="Engels R."/>
            <person name="Freedman E."/>
            <person name="Gellesch M."/>
            <person name="Goldberg J."/>
            <person name="Griggs A."/>
            <person name="Gujja S."/>
            <person name="Heilman E."/>
            <person name="Heiman D."/>
            <person name="Hepburn T."/>
            <person name="Howarth C."/>
            <person name="Jen D."/>
            <person name="Larson L."/>
            <person name="Lewis B."/>
            <person name="Mehta T."/>
            <person name="Park D."/>
            <person name="Pearson M."/>
            <person name="Roberts A."/>
            <person name="Saif S."/>
            <person name="Shea T."/>
            <person name="Shenoy N."/>
            <person name="Sisk P."/>
            <person name="Stolte C."/>
            <person name="Sykes S."/>
            <person name="Thomson T."/>
            <person name="Walk T."/>
            <person name="White J."/>
            <person name="Yandava C."/>
            <person name="Izard J."/>
            <person name="Baranova O.V."/>
            <person name="Blanton J.M."/>
            <person name="Tanner A.C."/>
            <person name="Dewhirst F.E."/>
            <person name="Haas B."/>
            <person name="Nusbaum C."/>
            <person name="Birren B."/>
        </authorList>
    </citation>
    <scope>NUCLEOTIDE SEQUENCE [LARGE SCALE GENOMIC DNA]</scope>
    <source>
        <strain evidence="1">1-1 BBBD Race 1</strain>
    </source>
</reference>
<evidence type="ECO:0000313" key="1">
    <source>
        <dbReference type="EMBL" id="OAV88617.1"/>
    </source>
</evidence>
<evidence type="ECO:0000313" key="3">
    <source>
        <dbReference type="Proteomes" id="UP000005240"/>
    </source>
</evidence>
<dbReference type="EnsemblFungi" id="PTTG_28978-t43_1">
    <property type="protein sequence ID" value="PTTG_28978-t43_1-p1"/>
    <property type="gene ID" value="PTTG_28978"/>
</dbReference>
<reference evidence="2" key="4">
    <citation type="submission" date="2025-05" db="UniProtKB">
        <authorList>
            <consortium name="EnsemblFungi"/>
        </authorList>
    </citation>
    <scope>IDENTIFICATION</scope>
    <source>
        <strain evidence="2">isolate 1-1 / race 1 (BBBD)</strain>
    </source>
</reference>
<sequence>MSQEPSRIWSTELEIEDPRLPKLQATKHAQHVRMALSYRQEQYSRQKAAKQAKFSSQELAAIIDANAQVLAKNVKVAFRMNARKRKALIAERTIIKRRRVNVGGEDPLG</sequence>
<reference evidence="2 3" key="3">
    <citation type="journal article" date="2017" name="G3 (Bethesda)">
        <title>Comparative analysis highlights variable genome content of wheat rusts and divergence of the mating loci.</title>
        <authorList>
            <person name="Cuomo C.A."/>
            <person name="Bakkeren G."/>
            <person name="Khalil H.B."/>
            <person name="Panwar V."/>
            <person name="Joly D."/>
            <person name="Linning R."/>
            <person name="Sakthikumar S."/>
            <person name="Song X."/>
            <person name="Adiconis X."/>
            <person name="Fan L."/>
            <person name="Goldberg J.M."/>
            <person name="Levin J.Z."/>
            <person name="Young S."/>
            <person name="Zeng Q."/>
            <person name="Anikster Y."/>
            <person name="Bruce M."/>
            <person name="Wang M."/>
            <person name="Yin C."/>
            <person name="McCallum B."/>
            <person name="Szabo L.J."/>
            <person name="Hulbert S."/>
            <person name="Chen X."/>
            <person name="Fellers J.P."/>
        </authorList>
    </citation>
    <scope>NUCLEOTIDE SEQUENCE</scope>
    <source>
        <strain evidence="2">isolate 1-1 / race 1 (BBBD)</strain>
        <strain evidence="3">Isolate 1-1 / race 1 (BBBD)</strain>
    </source>
</reference>
<proteinExistence type="predicted"/>
<organism evidence="1">
    <name type="scientific">Puccinia triticina (isolate 1-1 / race 1 (BBBD))</name>
    <name type="common">Brown leaf rust fungus</name>
    <dbReference type="NCBI Taxonomy" id="630390"/>
    <lineage>
        <taxon>Eukaryota</taxon>
        <taxon>Fungi</taxon>
        <taxon>Dikarya</taxon>
        <taxon>Basidiomycota</taxon>
        <taxon>Pucciniomycotina</taxon>
        <taxon>Pucciniomycetes</taxon>
        <taxon>Pucciniales</taxon>
        <taxon>Pucciniaceae</taxon>
        <taxon>Puccinia</taxon>
    </lineage>
</organism>
<accession>A0A180G7D9</accession>
<protein>
    <submittedName>
        <fullName evidence="1 2">Uncharacterized protein</fullName>
    </submittedName>
</protein>
<dbReference type="Proteomes" id="UP000005240">
    <property type="component" value="Unassembled WGS sequence"/>
</dbReference>
<dbReference type="EMBL" id="ADAS02000164">
    <property type="protein sequence ID" value="OAV88617.1"/>
    <property type="molecule type" value="Genomic_DNA"/>
</dbReference>
<dbReference type="AlphaFoldDB" id="A0A180G7D9"/>
<evidence type="ECO:0000313" key="2">
    <source>
        <dbReference type="EnsemblFungi" id="PTTG_28978-t43_1-p1"/>
    </source>
</evidence>